<dbReference type="InterPro" id="IPR011645">
    <property type="entry name" value="HNOB_dom_associated"/>
</dbReference>
<dbReference type="InterPro" id="IPR029787">
    <property type="entry name" value="Nucleotide_cyclase"/>
</dbReference>
<evidence type="ECO:0000256" key="4">
    <source>
        <dbReference type="ARBA" id="ARBA00022741"/>
    </source>
</evidence>
<dbReference type="PANTHER" id="PTHR45655">
    <property type="entry name" value="GUANYLATE CYCLASE SOLUBLE SUBUNIT BETA-2"/>
    <property type="match status" value="1"/>
</dbReference>
<dbReference type="FunFam" id="3.30.70.1230:FF:000030">
    <property type="entry name" value="Si:ch211-215j19.12"/>
    <property type="match status" value="1"/>
</dbReference>
<dbReference type="Pfam" id="PF00211">
    <property type="entry name" value="Guanylate_cyc"/>
    <property type="match status" value="1"/>
</dbReference>
<keyword evidence="7" id="KW-0141">cGMP biosynthesis</keyword>
<dbReference type="InterPro" id="IPR001054">
    <property type="entry name" value="A/G_cyclase"/>
</dbReference>
<organism evidence="10 11">
    <name type="scientific">Macrostomum lignano</name>
    <dbReference type="NCBI Taxonomy" id="282301"/>
    <lineage>
        <taxon>Eukaryota</taxon>
        <taxon>Metazoa</taxon>
        <taxon>Spiralia</taxon>
        <taxon>Lophotrochozoa</taxon>
        <taxon>Platyhelminthes</taxon>
        <taxon>Rhabditophora</taxon>
        <taxon>Macrostomorpha</taxon>
        <taxon>Macrostomida</taxon>
        <taxon>Macrostomidae</taxon>
        <taxon>Macrostomum</taxon>
    </lineage>
</organism>
<dbReference type="WBParaSite" id="maker-uti_cns_0004705-snap-gene-0.9-mRNA-1">
    <property type="protein sequence ID" value="maker-uti_cns_0004705-snap-gene-0.9-mRNA-1"/>
    <property type="gene ID" value="maker-uti_cns_0004705-snap-gene-0.9"/>
</dbReference>
<evidence type="ECO:0000256" key="3">
    <source>
        <dbReference type="ARBA" id="ARBA00022490"/>
    </source>
</evidence>
<dbReference type="Gene3D" id="3.90.1520.10">
    <property type="entry name" value="H-NOX domain"/>
    <property type="match status" value="1"/>
</dbReference>
<dbReference type="SUPFAM" id="SSF55073">
    <property type="entry name" value="Nucleotide cyclase"/>
    <property type="match status" value="1"/>
</dbReference>
<evidence type="ECO:0000256" key="7">
    <source>
        <dbReference type="ARBA" id="ARBA00023293"/>
    </source>
</evidence>
<dbReference type="PROSITE" id="PS00452">
    <property type="entry name" value="GUANYLATE_CYCLASE_1"/>
    <property type="match status" value="1"/>
</dbReference>
<evidence type="ECO:0000313" key="10">
    <source>
        <dbReference type="Proteomes" id="UP000095280"/>
    </source>
</evidence>
<dbReference type="Gene3D" id="6.10.250.780">
    <property type="match status" value="1"/>
</dbReference>
<dbReference type="Pfam" id="PF07700">
    <property type="entry name" value="HNOB"/>
    <property type="match status" value="1"/>
</dbReference>
<dbReference type="InterPro" id="IPR024096">
    <property type="entry name" value="NO_sig/Golgi_transp_ligand-bd"/>
</dbReference>
<dbReference type="GO" id="GO:0005525">
    <property type="term" value="F:GTP binding"/>
    <property type="evidence" value="ECO:0007669"/>
    <property type="project" value="UniProtKB-KW"/>
</dbReference>
<dbReference type="GO" id="GO:0008074">
    <property type="term" value="C:guanylate cyclase complex, soluble"/>
    <property type="evidence" value="ECO:0007669"/>
    <property type="project" value="TreeGrafter"/>
</dbReference>
<dbReference type="SMART" id="SM00044">
    <property type="entry name" value="CYCc"/>
    <property type="match status" value="1"/>
</dbReference>
<evidence type="ECO:0000256" key="5">
    <source>
        <dbReference type="ARBA" id="ARBA00023134"/>
    </source>
</evidence>
<dbReference type="InterPro" id="IPR038158">
    <property type="entry name" value="H-NOX_domain_sf"/>
</dbReference>
<keyword evidence="5" id="KW-0342">GTP-binding</keyword>
<keyword evidence="10" id="KW-1185">Reference proteome</keyword>
<dbReference type="GO" id="GO:0004383">
    <property type="term" value="F:guanylate cyclase activity"/>
    <property type="evidence" value="ECO:0007669"/>
    <property type="project" value="UniProtKB-EC"/>
</dbReference>
<evidence type="ECO:0000256" key="1">
    <source>
        <dbReference type="ARBA" id="ARBA00004496"/>
    </source>
</evidence>
<name>A0A1I8H7Y0_9PLAT</name>
<evidence type="ECO:0000313" key="11">
    <source>
        <dbReference type="WBParaSite" id="maker-uti_cns_0004705-snap-gene-0.9-mRNA-1"/>
    </source>
</evidence>
<feature type="domain" description="Guanylate cyclase" evidence="9">
    <location>
        <begin position="417"/>
        <end position="546"/>
    </location>
</feature>
<dbReference type="Proteomes" id="UP000095280">
    <property type="component" value="Unplaced"/>
</dbReference>
<proteinExistence type="inferred from homology"/>
<dbReference type="AlphaFoldDB" id="A0A1I8H7Y0"/>
<dbReference type="GO" id="GO:0070482">
    <property type="term" value="P:response to oxygen levels"/>
    <property type="evidence" value="ECO:0007669"/>
    <property type="project" value="TreeGrafter"/>
</dbReference>
<dbReference type="Pfam" id="PF07701">
    <property type="entry name" value="HNOBA"/>
    <property type="match status" value="1"/>
</dbReference>
<evidence type="ECO:0000259" key="9">
    <source>
        <dbReference type="PROSITE" id="PS50125"/>
    </source>
</evidence>
<dbReference type="PANTHER" id="PTHR45655:SF10">
    <property type="entry name" value="SOLUBLE GUANYLATE CYCLASE 88E"/>
    <property type="match status" value="1"/>
</dbReference>
<dbReference type="CDD" id="cd07302">
    <property type="entry name" value="CHD"/>
    <property type="match status" value="1"/>
</dbReference>
<sequence>MVLVRYGEDMWERILKMAEVEELSFDPHEVYTEGTITRLAESASKVVNIPLDELMNENGRYFMNFLSQYNYDAVLKVLGRDLRDFLNGLDNLHEYLRFTYPKLKPPSFFCVNESRTGITLQYRSRRVGFISYVQGMITEIAKVYFNTKMTVEMVNETNEESVWNYVMRLHFDNKSYEARDDHMPVPSEVFFEVFPFNIVFNRGLKVVKCGRATQQAVPGIQGSLMHEVFVLVRPLIEFTWDAVMLHTNNVFEIAVVEKKDGKKKREVSRKRMSSMTANAVKFRGQMKYMDQWDAIVFLGTPILYTKNEIMRDVSVMANLGLYINDLSMHDSSRDLVLAGDQQSAELKEALEAVLNLSSKLFQEEAKSRQLEESMCKLDEEMKRTDELLYQMIPKGVAERLRSGTSAIDTCETFDDVTVLFSDVVGFTNISSRLQPLQVVDMLNGMYSVFDELTEKHKVYKVETIGDAYMIVSGCPTVTKFHAAFVAEMGLDMVKNIVKCVDPTGQTPHLRIRVGAHSGMVVAGIVGLKMPRYCLFGDTVNTASRMESDGTVGLLVVSVS</sequence>
<accession>A0A1I8H7Y0</accession>
<evidence type="ECO:0000256" key="2">
    <source>
        <dbReference type="ARBA" id="ARBA00012202"/>
    </source>
</evidence>
<dbReference type="InterPro" id="IPR011644">
    <property type="entry name" value="Heme_NO-bd"/>
</dbReference>
<keyword evidence="4" id="KW-0547">Nucleotide-binding</keyword>
<evidence type="ECO:0000256" key="6">
    <source>
        <dbReference type="ARBA" id="ARBA00023239"/>
    </source>
</evidence>
<dbReference type="PROSITE" id="PS50125">
    <property type="entry name" value="GUANYLATE_CYCLASE_2"/>
    <property type="match status" value="1"/>
</dbReference>
<dbReference type="GO" id="GO:0038060">
    <property type="term" value="P:nitric oxide-cGMP-mediated signaling"/>
    <property type="evidence" value="ECO:0007669"/>
    <property type="project" value="TreeGrafter"/>
</dbReference>
<keyword evidence="6 8" id="KW-0456">Lyase</keyword>
<comment type="subcellular location">
    <subcellularLocation>
        <location evidence="1">Cytoplasm</location>
    </subcellularLocation>
</comment>
<keyword evidence="3" id="KW-0963">Cytoplasm</keyword>
<dbReference type="Gene3D" id="3.30.70.1230">
    <property type="entry name" value="Nucleotide cyclase"/>
    <property type="match status" value="1"/>
</dbReference>
<dbReference type="Gene3D" id="3.30.450.260">
    <property type="entry name" value="Haem NO binding associated domain"/>
    <property type="match status" value="1"/>
</dbReference>
<comment type="similarity">
    <text evidence="8">Belongs to the adenylyl cyclase class-4/guanylyl cyclase family.</text>
</comment>
<dbReference type="GO" id="GO:0020037">
    <property type="term" value="F:heme binding"/>
    <property type="evidence" value="ECO:0007669"/>
    <property type="project" value="InterPro"/>
</dbReference>
<reference evidence="11" key="1">
    <citation type="submission" date="2016-11" db="UniProtKB">
        <authorList>
            <consortium name="WormBaseParasite"/>
        </authorList>
    </citation>
    <scope>IDENTIFICATION</scope>
</reference>
<protein>
    <recommendedName>
        <fullName evidence="2">guanylate cyclase</fullName>
        <ecNumber evidence="2">4.6.1.2</ecNumber>
    </recommendedName>
</protein>
<dbReference type="InterPro" id="IPR042463">
    <property type="entry name" value="HNOB_dom_associated_sf"/>
</dbReference>
<evidence type="ECO:0000256" key="8">
    <source>
        <dbReference type="RuleBase" id="RU000405"/>
    </source>
</evidence>
<dbReference type="InterPro" id="IPR018297">
    <property type="entry name" value="A/G_cyclase_CS"/>
</dbReference>
<dbReference type="SUPFAM" id="SSF111126">
    <property type="entry name" value="Ligand-binding domain in the NO signalling and Golgi transport"/>
    <property type="match status" value="1"/>
</dbReference>
<dbReference type="EC" id="4.6.1.2" evidence="2"/>